<gene>
    <name evidence="2" type="ORF">RN50_02092</name>
</gene>
<evidence type="ECO:0000313" key="3">
    <source>
        <dbReference type="Proteomes" id="UP000033572"/>
    </source>
</evidence>
<dbReference type="PANTHER" id="PTHR33824">
    <property type="entry name" value="POLYKETIDE CYCLASE/DEHYDRASE AND LIPID TRANSPORT SUPERFAMILY PROTEIN"/>
    <property type="match status" value="1"/>
</dbReference>
<dbReference type="RefSeq" id="WP_045254440.1">
    <property type="nucleotide sequence ID" value="NZ_CP031425.1"/>
</dbReference>
<comment type="caution">
    <text evidence="2">The sequence shown here is derived from an EMBL/GenBank/DDBJ whole genome shotgun (WGS) entry which is preliminary data.</text>
</comment>
<dbReference type="Pfam" id="PF03364">
    <property type="entry name" value="Polyketide_cyc"/>
    <property type="match status" value="1"/>
</dbReference>
<accession>A0A0F0KH85</accession>
<dbReference type="PANTHER" id="PTHR33824:SF7">
    <property type="entry name" value="POLYKETIDE CYCLASE_DEHYDRASE AND LIPID TRANSPORT SUPERFAMILY PROTEIN"/>
    <property type="match status" value="1"/>
</dbReference>
<dbReference type="AlphaFoldDB" id="A0A0F0KH85"/>
<dbReference type="KEGG" id="mfol:DXT68_01680"/>
<dbReference type="CDD" id="cd07817">
    <property type="entry name" value="SRPBCC_8"/>
    <property type="match status" value="1"/>
</dbReference>
<dbReference type="GeneID" id="94443090"/>
<dbReference type="EMBL" id="JYIU01000043">
    <property type="protein sequence ID" value="KJL20247.1"/>
    <property type="molecule type" value="Genomic_DNA"/>
</dbReference>
<dbReference type="Gene3D" id="3.30.530.20">
    <property type="match status" value="1"/>
</dbReference>
<keyword evidence="3" id="KW-1185">Reference proteome</keyword>
<dbReference type="InterPro" id="IPR023393">
    <property type="entry name" value="START-like_dom_sf"/>
</dbReference>
<dbReference type="InterPro" id="IPR047137">
    <property type="entry name" value="ORF3"/>
</dbReference>
<sequence>MVQIIETTDVHVPVDIAYNQWTQFESFPEFLDEVESITQIDDTHNHWVVKVGGATREFDAEITEQHPDERVAWNSVGGDTEHAGVVTFHKLEELTTRVTVQIDWEPEGLLEKVGSLVGAGSHAVKKDLQNFKEFIEKRGAETGAWRGDVEA</sequence>
<dbReference type="PATRIC" id="fig|104336.4.peg.2134"/>
<name>A0A0F0KH85_9MICO</name>
<organism evidence="2 3">
    <name type="scientific">Microbacterium foliorum</name>
    <dbReference type="NCBI Taxonomy" id="104336"/>
    <lineage>
        <taxon>Bacteria</taxon>
        <taxon>Bacillati</taxon>
        <taxon>Actinomycetota</taxon>
        <taxon>Actinomycetes</taxon>
        <taxon>Micrococcales</taxon>
        <taxon>Microbacteriaceae</taxon>
        <taxon>Microbacterium</taxon>
    </lineage>
</organism>
<evidence type="ECO:0000259" key="1">
    <source>
        <dbReference type="Pfam" id="PF03364"/>
    </source>
</evidence>
<proteinExistence type="predicted"/>
<protein>
    <submittedName>
        <fullName evidence="2">Polyketide cyclase / dehydrase and lipid transport</fullName>
    </submittedName>
</protein>
<dbReference type="SUPFAM" id="SSF55961">
    <property type="entry name" value="Bet v1-like"/>
    <property type="match status" value="1"/>
</dbReference>
<feature type="domain" description="Coenzyme Q-binding protein COQ10 START" evidence="1">
    <location>
        <begin position="10"/>
        <end position="131"/>
    </location>
</feature>
<reference evidence="2 3" key="1">
    <citation type="submission" date="2015-02" db="EMBL/GenBank/DDBJ databases">
        <title>Draft genome sequences of ten Microbacterium spp. with emphasis on heavy metal contaminated environments.</title>
        <authorList>
            <person name="Corretto E."/>
        </authorList>
    </citation>
    <scope>NUCLEOTIDE SEQUENCE [LARGE SCALE GENOMIC DNA]</scope>
    <source>
        <strain evidence="2 3">DSM 12966</strain>
    </source>
</reference>
<dbReference type="Proteomes" id="UP000033572">
    <property type="component" value="Unassembled WGS sequence"/>
</dbReference>
<evidence type="ECO:0000313" key="2">
    <source>
        <dbReference type="EMBL" id="KJL20247.1"/>
    </source>
</evidence>
<dbReference type="InterPro" id="IPR005031">
    <property type="entry name" value="COQ10_START"/>
</dbReference>